<dbReference type="GO" id="GO:0015074">
    <property type="term" value="P:DNA integration"/>
    <property type="evidence" value="ECO:0007669"/>
    <property type="project" value="InterPro"/>
</dbReference>
<dbReference type="InterPro" id="IPR050951">
    <property type="entry name" value="Retrovirus_Pol_polyprotein"/>
</dbReference>
<dbReference type="Gene3D" id="3.30.420.10">
    <property type="entry name" value="Ribonuclease H-like superfamily/Ribonuclease H"/>
    <property type="match status" value="1"/>
</dbReference>
<accession>A0A8S2YJI0</accession>
<name>A0A8S2YJI0_9BILA</name>
<dbReference type="PROSITE" id="PS50994">
    <property type="entry name" value="INTEGRASE"/>
    <property type="match status" value="1"/>
</dbReference>
<evidence type="ECO:0000259" key="1">
    <source>
        <dbReference type="PROSITE" id="PS50994"/>
    </source>
</evidence>
<reference evidence="2" key="1">
    <citation type="submission" date="2021-02" db="EMBL/GenBank/DDBJ databases">
        <authorList>
            <person name="Nowell W R."/>
        </authorList>
    </citation>
    <scope>NUCLEOTIDE SEQUENCE</scope>
</reference>
<gene>
    <name evidence="2" type="ORF">TMI583_LOCUS49851</name>
</gene>
<dbReference type="SUPFAM" id="SSF53098">
    <property type="entry name" value="Ribonuclease H-like"/>
    <property type="match status" value="1"/>
</dbReference>
<dbReference type="InterPro" id="IPR001584">
    <property type="entry name" value="Integrase_cat-core"/>
</dbReference>
<dbReference type="EMBL" id="CAJOBA010112697">
    <property type="protein sequence ID" value="CAF4558251.1"/>
    <property type="molecule type" value="Genomic_DNA"/>
</dbReference>
<dbReference type="PANTHER" id="PTHR37984:SF5">
    <property type="entry name" value="PROTEIN NYNRIN-LIKE"/>
    <property type="match status" value="1"/>
</dbReference>
<organism evidence="2 3">
    <name type="scientific">Didymodactylos carnosus</name>
    <dbReference type="NCBI Taxonomy" id="1234261"/>
    <lineage>
        <taxon>Eukaryota</taxon>
        <taxon>Metazoa</taxon>
        <taxon>Spiralia</taxon>
        <taxon>Gnathifera</taxon>
        <taxon>Rotifera</taxon>
        <taxon>Eurotatoria</taxon>
        <taxon>Bdelloidea</taxon>
        <taxon>Philodinida</taxon>
        <taxon>Philodinidae</taxon>
        <taxon>Didymodactylos</taxon>
    </lineage>
</organism>
<sequence>MFTKEAANVAQILKSIFFQFGPPKILQSDNGREFVAHVIYDLKKTWTDLIIINGRPRHPQSQGLVERGNAVVQQLLGKWLDSNRTADWPAGLGL</sequence>
<dbReference type="InterPro" id="IPR012337">
    <property type="entry name" value="RNaseH-like_sf"/>
</dbReference>
<dbReference type="InterPro" id="IPR036397">
    <property type="entry name" value="RNaseH_sf"/>
</dbReference>
<evidence type="ECO:0000313" key="2">
    <source>
        <dbReference type="EMBL" id="CAF4558251.1"/>
    </source>
</evidence>
<dbReference type="Proteomes" id="UP000682733">
    <property type="component" value="Unassembled WGS sequence"/>
</dbReference>
<feature type="domain" description="Integrase catalytic" evidence="1">
    <location>
        <begin position="1"/>
        <end position="94"/>
    </location>
</feature>
<comment type="caution">
    <text evidence="2">The sequence shown here is derived from an EMBL/GenBank/DDBJ whole genome shotgun (WGS) entry which is preliminary data.</text>
</comment>
<protein>
    <recommendedName>
        <fullName evidence="1">Integrase catalytic domain-containing protein</fullName>
    </recommendedName>
</protein>
<dbReference type="AlphaFoldDB" id="A0A8S2YJI0"/>
<proteinExistence type="predicted"/>
<feature type="non-terminal residue" evidence="2">
    <location>
        <position position="94"/>
    </location>
</feature>
<dbReference type="GO" id="GO:0003676">
    <property type="term" value="F:nucleic acid binding"/>
    <property type="evidence" value="ECO:0007669"/>
    <property type="project" value="InterPro"/>
</dbReference>
<evidence type="ECO:0000313" key="3">
    <source>
        <dbReference type="Proteomes" id="UP000682733"/>
    </source>
</evidence>
<dbReference type="PANTHER" id="PTHR37984">
    <property type="entry name" value="PROTEIN CBG26694"/>
    <property type="match status" value="1"/>
</dbReference>